<protein>
    <submittedName>
        <fullName evidence="1">Uncharacterized protein</fullName>
    </submittedName>
</protein>
<dbReference type="HOGENOM" id="CLU_1357981_0_0_2"/>
<organism evidence="1 2">
    <name type="scientific">Vulcanisaeta moutnovskia (strain 768-28)</name>
    <dbReference type="NCBI Taxonomy" id="985053"/>
    <lineage>
        <taxon>Archaea</taxon>
        <taxon>Thermoproteota</taxon>
        <taxon>Thermoprotei</taxon>
        <taxon>Thermoproteales</taxon>
        <taxon>Thermoproteaceae</taxon>
        <taxon>Vulcanisaeta</taxon>
    </lineage>
</organism>
<keyword evidence="2" id="KW-1185">Reference proteome</keyword>
<dbReference type="EMBL" id="CP002529">
    <property type="protein sequence ID" value="ADY01571.1"/>
    <property type="molecule type" value="Genomic_DNA"/>
</dbReference>
<dbReference type="GeneID" id="10289018"/>
<proteinExistence type="predicted"/>
<sequence length="204" mass="20863">MNWKLTAIGFVLVIALLIAASTLGIAINADIPGPVKIYLPTAQISNVLMYGWVYSTSTQSGEYAPVIAQSIGTLSAPNGQLISKTVTVPLPNPLMPSCPTATVQITASLGMSSASMSNVFMYAVNLTSTSGSLSGVNIIAAGLPYVVNQTISSGTMYGLTTYAYYVSVGGLSYSGLNVTVTPAVIVCSSSGVTTYNSVPSNGIG</sequence>
<evidence type="ECO:0000313" key="2">
    <source>
        <dbReference type="Proteomes" id="UP000007485"/>
    </source>
</evidence>
<dbReference type="KEGG" id="vmo:VMUT_1366"/>
<dbReference type="Proteomes" id="UP000007485">
    <property type="component" value="Chromosome"/>
</dbReference>
<dbReference type="eggNOG" id="arCOG13774">
    <property type="taxonomic scope" value="Archaea"/>
</dbReference>
<reference evidence="1 2" key="1">
    <citation type="journal article" date="2011" name="J. Bacteriol.">
        <title>Complete genome sequence of 'Vulcanisaeta moutnovskia' strain 768-28, a novel member of the hyperthermophilic crenarchaeal genus vulcanisaeta.</title>
        <authorList>
            <person name="Gumerov V.M."/>
            <person name="Mardanov A.V."/>
            <person name="Beletsky A.V."/>
            <person name="Prokofeva M.I."/>
            <person name="Bonch-Osmolovskaya E.A."/>
            <person name="Ravin N.V."/>
            <person name="Skryabin K.G."/>
        </authorList>
    </citation>
    <scope>NUCLEOTIDE SEQUENCE [LARGE SCALE GENOMIC DNA]</scope>
    <source>
        <strain evidence="1 2">768-28</strain>
    </source>
</reference>
<dbReference type="AlphaFoldDB" id="F0QSQ4"/>
<dbReference type="STRING" id="985053.VMUT_1366"/>
<accession>F0QSQ4</accession>
<gene>
    <name evidence="1" type="ordered locus">VMUT_1366</name>
</gene>
<evidence type="ECO:0000313" key="1">
    <source>
        <dbReference type="EMBL" id="ADY01571.1"/>
    </source>
</evidence>
<dbReference type="RefSeq" id="WP_013604733.1">
    <property type="nucleotide sequence ID" value="NC_015151.1"/>
</dbReference>
<dbReference type="OrthoDB" id="28582at2157"/>
<name>F0QSQ4_VULM7</name>